<protein>
    <submittedName>
        <fullName evidence="1">Uncharacterized protein</fullName>
    </submittedName>
</protein>
<accession>A0A0E9P764</accession>
<evidence type="ECO:0000313" key="1">
    <source>
        <dbReference type="EMBL" id="JAH00142.1"/>
    </source>
</evidence>
<dbReference type="EMBL" id="GBXM01108435">
    <property type="protein sequence ID" value="JAH00142.1"/>
    <property type="molecule type" value="Transcribed_RNA"/>
</dbReference>
<reference evidence="1" key="1">
    <citation type="submission" date="2014-11" db="EMBL/GenBank/DDBJ databases">
        <authorList>
            <person name="Amaro Gonzalez C."/>
        </authorList>
    </citation>
    <scope>NUCLEOTIDE SEQUENCE</scope>
</reference>
<dbReference type="AlphaFoldDB" id="A0A0E9P764"/>
<reference evidence="1" key="2">
    <citation type="journal article" date="2015" name="Fish Shellfish Immunol.">
        <title>Early steps in the European eel (Anguilla anguilla)-Vibrio vulnificus interaction in the gills: Role of the RtxA13 toxin.</title>
        <authorList>
            <person name="Callol A."/>
            <person name="Pajuelo D."/>
            <person name="Ebbesson L."/>
            <person name="Teles M."/>
            <person name="MacKenzie S."/>
            <person name="Amaro C."/>
        </authorList>
    </citation>
    <scope>NUCLEOTIDE SEQUENCE</scope>
</reference>
<organism evidence="1">
    <name type="scientific">Anguilla anguilla</name>
    <name type="common">European freshwater eel</name>
    <name type="synonym">Muraena anguilla</name>
    <dbReference type="NCBI Taxonomy" id="7936"/>
    <lineage>
        <taxon>Eukaryota</taxon>
        <taxon>Metazoa</taxon>
        <taxon>Chordata</taxon>
        <taxon>Craniata</taxon>
        <taxon>Vertebrata</taxon>
        <taxon>Euteleostomi</taxon>
        <taxon>Actinopterygii</taxon>
        <taxon>Neopterygii</taxon>
        <taxon>Teleostei</taxon>
        <taxon>Anguilliformes</taxon>
        <taxon>Anguillidae</taxon>
        <taxon>Anguilla</taxon>
    </lineage>
</organism>
<proteinExistence type="predicted"/>
<name>A0A0E9P764_ANGAN</name>
<sequence length="27" mass="3246">MALYAVYLKYQIDETGHSLQKWSRNVM</sequence>